<dbReference type="GO" id="GO:0003848">
    <property type="term" value="F:2-amino-4-hydroxy-6-hydroxymethyldihydropteridine diphosphokinase activity"/>
    <property type="evidence" value="ECO:0007669"/>
    <property type="project" value="UniProtKB-EC"/>
</dbReference>
<dbReference type="GO" id="GO:0016301">
    <property type="term" value="F:kinase activity"/>
    <property type="evidence" value="ECO:0007669"/>
    <property type="project" value="UniProtKB-KW"/>
</dbReference>
<evidence type="ECO:0000313" key="9">
    <source>
        <dbReference type="EMBL" id="KRT54652.1"/>
    </source>
</evidence>
<comment type="caution">
    <text evidence="10">The sequence shown here is derived from an EMBL/GenBank/DDBJ whole genome shotgun (WGS) entry which is preliminary data.</text>
</comment>
<dbReference type="EC" id="2.7.6.3" evidence="2"/>
<keyword evidence="4" id="KW-0547">Nucleotide-binding</keyword>
<name>A0A0T5Z759_9GAMM</name>
<keyword evidence="5 10" id="KW-0418">Kinase</keyword>
<dbReference type="Proteomes" id="UP000051276">
    <property type="component" value="Unassembled WGS sequence"/>
</dbReference>
<dbReference type="GO" id="GO:0046654">
    <property type="term" value="P:tetrahydrofolate biosynthetic process"/>
    <property type="evidence" value="ECO:0007669"/>
    <property type="project" value="UniProtKB-UniPathway"/>
</dbReference>
<evidence type="ECO:0000259" key="8">
    <source>
        <dbReference type="PROSITE" id="PS00794"/>
    </source>
</evidence>
<evidence type="ECO:0000256" key="1">
    <source>
        <dbReference type="ARBA" id="ARBA00005051"/>
    </source>
</evidence>
<dbReference type="EMBL" id="LMXI01000340">
    <property type="protein sequence ID" value="KRT58481.1"/>
    <property type="molecule type" value="Genomic_DNA"/>
</dbReference>
<protein>
    <recommendedName>
        <fullName evidence="2">2-amino-4-hydroxy-6-hydroxymethyldihydropteridine diphosphokinase</fullName>
        <ecNumber evidence="2">2.7.6.3</ecNumber>
    </recommendedName>
</protein>
<evidence type="ECO:0000256" key="7">
    <source>
        <dbReference type="ARBA" id="ARBA00022909"/>
    </source>
</evidence>
<reference evidence="11 12" key="1">
    <citation type="submission" date="2015-11" db="EMBL/GenBank/DDBJ databases">
        <title>The genome of Candidatus Endoriftia persephone in Ridgeia piscesae and population structure of the North Eastern Pacific vestimentiferan symbionts.</title>
        <authorList>
            <person name="Perez M."/>
            <person name="Juniper K.S."/>
        </authorList>
    </citation>
    <scope>NUCLEOTIDE SEQUENCE [LARGE SCALE GENOMIC DNA]</scope>
    <source>
        <strain evidence="10">Ind10</strain>
        <strain evidence="9">Ind11</strain>
    </source>
</reference>
<dbReference type="EMBL" id="LDXT01000089">
    <property type="protein sequence ID" value="KRT54652.1"/>
    <property type="molecule type" value="Genomic_DNA"/>
</dbReference>
<dbReference type="GO" id="GO:0046656">
    <property type="term" value="P:folic acid biosynthetic process"/>
    <property type="evidence" value="ECO:0007669"/>
    <property type="project" value="UniProtKB-KW"/>
</dbReference>
<dbReference type="NCBIfam" id="TIGR01498">
    <property type="entry name" value="folK"/>
    <property type="match status" value="1"/>
</dbReference>
<evidence type="ECO:0000256" key="3">
    <source>
        <dbReference type="ARBA" id="ARBA00022679"/>
    </source>
</evidence>
<dbReference type="PANTHER" id="PTHR43071:SF2">
    <property type="entry name" value="2-AMINO-4-HYDROXY-6-HYDROXYMETHYLDIHYDROPTERIDINE PYROPHOSPHOKINASE"/>
    <property type="match status" value="1"/>
</dbReference>
<evidence type="ECO:0000256" key="5">
    <source>
        <dbReference type="ARBA" id="ARBA00022777"/>
    </source>
</evidence>
<dbReference type="PATRIC" id="fig|54398.3.peg.1391"/>
<proteinExistence type="predicted"/>
<keyword evidence="12" id="KW-1185">Reference proteome</keyword>
<evidence type="ECO:0000313" key="11">
    <source>
        <dbReference type="Proteomes" id="UP000051276"/>
    </source>
</evidence>
<keyword evidence="6" id="KW-0067">ATP-binding</keyword>
<evidence type="ECO:0000313" key="10">
    <source>
        <dbReference type="EMBL" id="KRT58481.1"/>
    </source>
</evidence>
<evidence type="ECO:0000256" key="2">
    <source>
        <dbReference type="ARBA" id="ARBA00013253"/>
    </source>
</evidence>
<dbReference type="Proteomes" id="UP000051634">
    <property type="component" value="Unassembled WGS sequence"/>
</dbReference>
<dbReference type="InterPro" id="IPR000550">
    <property type="entry name" value="Hppk"/>
</dbReference>
<dbReference type="CDD" id="cd00483">
    <property type="entry name" value="HPPK"/>
    <property type="match status" value="1"/>
</dbReference>
<evidence type="ECO:0000313" key="12">
    <source>
        <dbReference type="Proteomes" id="UP000051634"/>
    </source>
</evidence>
<evidence type="ECO:0000256" key="6">
    <source>
        <dbReference type="ARBA" id="ARBA00022840"/>
    </source>
</evidence>
<keyword evidence="7" id="KW-0289">Folate biosynthesis</keyword>
<dbReference type="InterPro" id="IPR035907">
    <property type="entry name" value="Hppk_sf"/>
</dbReference>
<dbReference type="Pfam" id="PF01288">
    <property type="entry name" value="HPPK"/>
    <property type="match status" value="1"/>
</dbReference>
<dbReference type="OrthoDB" id="9790168at2"/>
<dbReference type="PROSITE" id="PS00794">
    <property type="entry name" value="HPPK"/>
    <property type="match status" value="1"/>
</dbReference>
<organism evidence="10 11">
    <name type="scientific">endosymbiont of Ridgeia piscesae</name>
    <dbReference type="NCBI Taxonomy" id="54398"/>
    <lineage>
        <taxon>Bacteria</taxon>
        <taxon>Pseudomonadati</taxon>
        <taxon>Pseudomonadota</taxon>
        <taxon>Gammaproteobacteria</taxon>
        <taxon>sulfur-oxidizing symbionts</taxon>
    </lineage>
</organism>
<comment type="pathway">
    <text evidence="1">Cofactor biosynthesis; tetrahydrofolate biosynthesis; 2-amino-4-hydroxy-6-hydroxymethyl-7,8-dihydropteridine diphosphate from 7,8-dihydroneopterin triphosphate: step 4/4.</text>
</comment>
<dbReference type="UniPathway" id="UPA00077">
    <property type="reaction ID" value="UER00155"/>
</dbReference>
<sequence length="164" mass="18624">MVEAELVRAWLSLGSNIEPRRYISQALTDLTAEFGELVLSPIYESEAVGFEGDNFHNLVVGIATRLPLQELALKLRWIEEKNGRQRESGKFAPRTLDVDLLTYGDVVVDEPGLQLPRDEITRYAFVLLPLSEVAGDEIHPVTGQSYRELWQAFDAPEQRLWRAD</sequence>
<dbReference type="STRING" id="54398.Ga0074115_10863"/>
<dbReference type="RefSeq" id="WP_057955252.1">
    <property type="nucleotide sequence ID" value="NZ_KQ556873.1"/>
</dbReference>
<evidence type="ECO:0000256" key="4">
    <source>
        <dbReference type="ARBA" id="ARBA00022741"/>
    </source>
</evidence>
<dbReference type="Gene3D" id="3.30.70.560">
    <property type="entry name" value="7,8-Dihydro-6-hydroxymethylpterin-pyrophosphokinase HPPK"/>
    <property type="match status" value="1"/>
</dbReference>
<dbReference type="SUPFAM" id="SSF55083">
    <property type="entry name" value="6-hydroxymethyl-7,8-dihydropterin pyrophosphokinase, HPPK"/>
    <property type="match status" value="1"/>
</dbReference>
<dbReference type="AlphaFoldDB" id="A0A0T5Z759"/>
<keyword evidence="3" id="KW-0808">Transferase</keyword>
<gene>
    <name evidence="9" type="ORF">Ga0074115_10863</name>
    <name evidence="10" type="ORF">Ga0076813_13543</name>
</gene>
<accession>A0A0T5Z759</accession>
<feature type="domain" description="7,8-dihydro-6-hydroxymethylpterin-pyrophosphokinase" evidence="8">
    <location>
        <begin position="90"/>
        <end position="101"/>
    </location>
</feature>
<dbReference type="GO" id="GO:0005524">
    <property type="term" value="F:ATP binding"/>
    <property type="evidence" value="ECO:0007669"/>
    <property type="project" value="UniProtKB-KW"/>
</dbReference>
<dbReference type="PANTHER" id="PTHR43071">
    <property type="entry name" value="2-AMINO-4-HYDROXY-6-HYDROXYMETHYLDIHYDROPTERIDINE PYROPHOSPHOKINASE"/>
    <property type="match status" value="1"/>
</dbReference>